<reference evidence="1" key="1">
    <citation type="submission" date="2022-08" db="EMBL/GenBank/DDBJ databases">
        <title>Genome sequencing of akame (Lates japonicus).</title>
        <authorList>
            <person name="Hashiguchi Y."/>
            <person name="Takahashi H."/>
        </authorList>
    </citation>
    <scope>NUCLEOTIDE SEQUENCE</scope>
    <source>
        <strain evidence="1">Kochi</strain>
    </source>
</reference>
<dbReference type="Proteomes" id="UP001279410">
    <property type="component" value="Unassembled WGS sequence"/>
</dbReference>
<dbReference type="EMBL" id="BRZM01006261">
    <property type="protein sequence ID" value="GLD45958.1"/>
    <property type="molecule type" value="Genomic_DNA"/>
</dbReference>
<accession>A0AAD3M1V5</accession>
<comment type="caution">
    <text evidence="1">The sequence shown here is derived from an EMBL/GenBank/DDBJ whole genome shotgun (WGS) entry which is preliminary data.</text>
</comment>
<dbReference type="GO" id="GO:0030130">
    <property type="term" value="C:clathrin coat of trans-Golgi network vesicle"/>
    <property type="evidence" value="ECO:0007669"/>
    <property type="project" value="TreeGrafter"/>
</dbReference>
<dbReference type="PANTHER" id="PTHR15463:SF2">
    <property type="entry name" value="SYNERGIN GAMMA"/>
    <property type="match status" value="1"/>
</dbReference>
<dbReference type="AlphaFoldDB" id="A0AAD3M1V5"/>
<name>A0AAD3M1V5_LATJO</name>
<evidence type="ECO:0000313" key="1">
    <source>
        <dbReference type="EMBL" id="GLD45958.1"/>
    </source>
</evidence>
<dbReference type="InterPro" id="IPR039656">
    <property type="entry name" value="SYNRG"/>
</dbReference>
<protein>
    <submittedName>
        <fullName evidence="1">Synergin gamma isoform X1</fullName>
    </submittedName>
</protein>
<dbReference type="PANTHER" id="PTHR15463">
    <property type="entry name" value="AP1 GAMMA SUBUNIT BINDING PROTEIN 1"/>
    <property type="match status" value="1"/>
</dbReference>
<keyword evidence="2" id="KW-1185">Reference proteome</keyword>
<evidence type="ECO:0000313" key="2">
    <source>
        <dbReference type="Proteomes" id="UP001279410"/>
    </source>
</evidence>
<proteinExistence type="predicted"/>
<feature type="non-terminal residue" evidence="1">
    <location>
        <position position="1"/>
    </location>
</feature>
<organism evidence="1 2">
    <name type="scientific">Lates japonicus</name>
    <name type="common">Japanese lates</name>
    <dbReference type="NCBI Taxonomy" id="270547"/>
    <lineage>
        <taxon>Eukaryota</taxon>
        <taxon>Metazoa</taxon>
        <taxon>Chordata</taxon>
        <taxon>Craniata</taxon>
        <taxon>Vertebrata</taxon>
        <taxon>Euteleostomi</taxon>
        <taxon>Actinopterygii</taxon>
        <taxon>Neopterygii</taxon>
        <taxon>Teleostei</taxon>
        <taxon>Neoteleostei</taxon>
        <taxon>Acanthomorphata</taxon>
        <taxon>Carangaria</taxon>
        <taxon>Carangaria incertae sedis</taxon>
        <taxon>Centropomidae</taxon>
        <taxon>Lates</taxon>
    </lineage>
</organism>
<sequence>LLCLSSTPAMLTPVSGSSSASVTSSDKYAVFKQLSVDQPTEPTPHASDIGDKYSVFRQLEQPADKKPVEQFAMGTALTTPVSHALQ</sequence>
<gene>
    <name evidence="1" type="ORF">AKAME5_002949600</name>
</gene>